<gene>
    <name evidence="11" type="ORF">SY83_14545</name>
</gene>
<dbReference type="InterPro" id="IPR007197">
    <property type="entry name" value="rSAM"/>
</dbReference>
<keyword evidence="5 9" id="KW-0479">Metal-binding</keyword>
<dbReference type="GO" id="GO:0005737">
    <property type="term" value="C:cytoplasm"/>
    <property type="evidence" value="ECO:0007669"/>
    <property type="project" value="UniProtKB-SubCell"/>
</dbReference>
<dbReference type="GO" id="GO:0051539">
    <property type="term" value="F:4 iron, 4 sulfur cluster binding"/>
    <property type="evidence" value="ECO:0007669"/>
    <property type="project" value="UniProtKB-UniRule"/>
</dbReference>
<evidence type="ECO:0000259" key="10">
    <source>
        <dbReference type="PROSITE" id="PS51918"/>
    </source>
</evidence>
<proteinExistence type="inferred from homology"/>
<comment type="similarity">
    <text evidence="1">Belongs to the anaerobic coproporphyrinogen-III oxidase family. HemW subfamily.</text>
</comment>
<dbReference type="NCBIfam" id="TIGR00539">
    <property type="entry name" value="hemN_rel"/>
    <property type="match status" value="1"/>
</dbReference>
<dbReference type="SMART" id="SM00729">
    <property type="entry name" value="Elp3"/>
    <property type="match status" value="1"/>
</dbReference>
<feature type="domain" description="Radical SAM core" evidence="10">
    <location>
        <begin position="11"/>
        <end position="248"/>
    </location>
</feature>
<evidence type="ECO:0000313" key="11">
    <source>
        <dbReference type="EMBL" id="ANE47285.1"/>
    </source>
</evidence>
<keyword evidence="9" id="KW-0963">Cytoplasm</keyword>
<dbReference type="Proteomes" id="UP000076927">
    <property type="component" value="Chromosome"/>
</dbReference>
<keyword evidence="11" id="KW-0560">Oxidoreductase</keyword>
<evidence type="ECO:0000256" key="5">
    <source>
        <dbReference type="ARBA" id="ARBA00022723"/>
    </source>
</evidence>
<dbReference type="InterPro" id="IPR058240">
    <property type="entry name" value="rSAM_sf"/>
</dbReference>
<dbReference type="PROSITE" id="PS51918">
    <property type="entry name" value="RADICAL_SAM"/>
    <property type="match status" value="1"/>
</dbReference>
<comment type="subcellular location">
    <subcellularLocation>
        <location evidence="9">Cytoplasm</location>
    </subcellularLocation>
</comment>
<dbReference type="STRING" id="1178515.SY83_14545"/>
<dbReference type="Pfam" id="PF04055">
    <property type="entry name" value="Radical_SAM"/>
    <property type="match status" value="1"/>
</dbReference>
<dbReference type="PANTHER" id="PTHR13932:SF5">
    <property type="entry name" value="RADICAL S-ADENOSYL METHIONINE DOMAIN-CONTAINING PROTEIN 1, MITOCHONDRIAL"/>
    <property type="match status" value="1"/>
</dbReference>
<evidence type="ECO:0000256" key="2">
    <source>
        <dbReference type="ARBA" id="ARBA00017228"/>
    </source>
</evidence>
<evidence type="ECO:0000313" key="12">
    <source>
        <dbReference type="Proteomes" id="UP000076927"/>
    </source>
</evidence>
<dbReference type="InterPro" id="IPR034505">
    <property type="entry name" value="Coproporphyrinogen-III_oxidase"/>
</dbReference>
<dbReference type="SFLD" id="SFLDG01065">
    <property type="entry name" value="anaerobic_coproporphyrinogen-I"/>
    <property type="match status" value="1"/>
</dbReference>
<name>A0A172TJQ8_9BACL</name>
<dbReference type="InterPro" id="IPR006638">
    <property type="entry name" value="Elp3/MiaA/NifB-like_rSAM"/>
</dbReference>
<evidence type="ECO:0000256" key="7">
    <source>
        <dbReference type="ARBA" id="ARBA00023014"/>
    </source>
</evidence>
<sequence length="395" mass="44461">MSVIQPTQRAITHKDPNAVYLHIPFCTNKCHYCDFNSYVLKGQPVMDYLDAMEREMELTVKKLPPGRIETIFVGGGTPTVLLPDQMAHFLKLVRTYFPDQATDLEFSMEANPGTTDINKLQAMREGGVNRISFGVQSFDNELLERIGRIHNTDDVYRSIENANKVGFSNLSIDLMFGLPKQTLAILNDTLDKALALDLKHYSIYGLKVEESTLFHAMYQRNQLPLPDEDEEVSMYETIMARLREAGFQQYEISNFAKPGYESRHNSKYWKNEAYYGIGAGAHGYARRQRHINIKGVQNYIDATRNGLPLLDTSEVSEQEAMEDFMMVGLRLLEGVSAVDFSAQFGGASMEDVFGDKLARLLGQGLIERISESDGYRLSEAGIILGNEVFGAFVEG</sequence>
<dbReference type="SFLD" id="SFLDF00562">
    <property type="entry name" value="HemN-like__clustered_with_heat"/>
    <property type="match status" value="1"/>
</dbReference>
<dbReference type="RefSeq" id="WP_068607679.1">
    <property type="nucleotide sequence ID" value="NZ_CP011388.1"/>
</dbReference>
<dbReference type="Gene3D" id="3.20.20.70">
    <property type="entry name" value="Aldolase class I"/>
    <property type="match status" value="1"/>
</dbReference>
<comment type="function">
    <text evidence="9">Probably acts as a heme chaperone, transferring heme to an unknown acceptor. Binds one molecule of heme per monomer, possibly covalently. Binds 1 [4Fe-4S] cluster. The cluster is coordinated with 3 cysteines and an exchangeable S-adenosyl-L-methionine.</text>
</comment>
<organism evidence="11 12">
    <name type="scientific">Paenibacillus swuensis</name>
    <dbReference type="NCBI Taxonomy" id="1178515"/>
    <lineage>
        <taxon>Bacteria</taxon>
        <taxon>Bacillati</taxon>
        <taxon>Bacillota</taxon>
        <taxon>Bacilli</taxon>
        <taxon>Bacillales</taxon>
        <taxon>Paenibacillaceae</taxon>
        <taxon>Paenibacillus</taxon>
    </lineage>
</organism>
<dbReference type="SFLD" id="SFLDF00288">
    <property type="entry name" value="HemN-like__clustered_with_nucl"/>
    <property type="match status" value="1"/>
</dbReference>
<evidence type="ECO:0000256" key="9">
    <source>
        <dbReference type="RuleBase" id="RU364116"/>
    </source>
</evidence>
<dbReference type="EMBL" id="CP011388">
    <property type="protein sequence ID" value="ANE47285.1"/>
    <property type="molecule type" value="Genomic_DNA"/>
</dbReference>
<dbReference type="GO" id="GO:0046872">
    <property type="term" value="F:metal ion binding"/>
    <property type="evidence" value="ECO:0007669"/>
    <property type="project" value="UniProtKB-UniRule"/>
</dbReference>
<evidence type="ECO:0000256" key="6">
    <source>
        <dbReference type="ARBA" id="ARBA00023004"/>
    </source>
</evidence>
<protein>
    <recommendedName>
        <fullName evidence="2 9">Heme chaperone HemW</fullName>
    </recommendedName>
</protein>
<keyword evidence="6 9" id="KW-0408">Iron</keyword>
<evidence type="ECO:0000256" key="8">
    <source>
        <dbReference type="ARBA" id="ARBA00023186"/>
    </source>
</evidence>
<dbReference type="OrthoDB" id="9808022at2"/>
<dbReference type="InterPro" id="IPR010723">
    <property type="entry name" value="HemN_C"/>
</dbReference>
<dbReference type="GO" id="GO:0004109">
    <property type="term" value="F:coproporphyrinogen oxidase activity"/>
    <property type="evidence" value="ECO:0007669"/>
    <property type="project" value="InterPro"/>
</dbReference>
<dbReference type="KEGG" id="pswu:SY83_14545"/>
<keyword evidence="12" id="KW-1185">Reference proteome</keyword>
<evidence type="ECO:0000256" key="3">
    <source>
        <dbReference type="ARBA" id="ARBA00022617"/>
    </source>
</evidence>
<evidence type="ECO:0000256" key="4">
    <source>
        <dbReference type="ARBA" id="ARBA00022691"/>
    </source>
</evidence>
<dbReference type="GO" id="GO:0006779">
    <property type="term" value="P:porphyrin-containing compound biosynthetic process"/>
    <property type="evidence" value="ECO:0007669"/>
    <property type="project" value="InterPro"/>
</dbReference>
<dbReference type="PATRIC" id="fig|1178515.4.peg.2920"/>
<dbReference type="Pfam" id="PF06969">
    <property type="entry name" value="HemN_C"/>
    <property type="match status" value="1"/>
</dbReference>
<dbReference type="AlphaFoldDB" id="A0A172TJQ8"/>
<keyword evidence="4 9" id="KW-0949">S-adenosyl-L-methionine</keyword>
<reference evidence="11 12" key="1">
    <citation type="submission" date="2015-01" db="EMBL/GenBank/DDBJ databases">
        <title>Paenibacillus swuensis/DY6/whole genome sequencing.</title>
        <authorList>
            <person name="Kim M.K."/>
            <person name="Srinivasan S."/>
            <person name="Lee J.-J."/>
        </authorList>
    </citation>
    <scope>NUCLEOTIDE SEQUENCE [LARGE SCALE GENOMIC DNA]</scope>
    <source>
        <strain evidence="11 12">DY6</strain>
    </source>
</reference>
<keyword evidence="8 9" id="KW-0143">Chaperone</keyword>
<evidence type="ECO:0000256" key="1">
    <source>
        <dbReference type="ARBA" id="ARBA00006100"/>
    </source>
</evidence>
<dbReference type="InterPro" id="IPR004559">
    <property type="entry name" value="HemW-like"/>
</dbReference>
<dbReference type="SFLD" id="SFLDG01082">
    <property type="entry name" value="B12-binding_domain_containing"/>
    <property type="match status" value="1"/>
</dbReference>
<accession>A0A172TJQ8</accession>
<keyword evidence="7 9" id="KW-0411">Iron-sulfur</keyword>
<dbReference type="SUPFAM" id="SSF102114">
    <property type="entry name" value="Radical SAM enzymes"/>
    <property type="match status" value="1"/>
</dbReference>
<keyword evidence="3 9" id="KW-0349">Heme</keyword>
<keyword evidence="9" id="KW-0004">4Fe-4S</keyword>
<dbReference type="CDD" id="cd01335">
    <property type="entry name" value="Radical_SAM"/>
    <property type="match status" value="1"/>
</dbReference>
<dbReference type="PANTHER" id="PTHR13932">
    <property type="entry name" value="COPROPORPHYRINIGEN III OXIDASE"/>
    <property type="match status" value="1"/>
</dbReference>
<dbReference type="InterPro" id="IPR013785">
    <property type="entry name" value="Aldolase_TIM"/>
</dbReference>
<dbReference type="SFLD" id="SFLDS00029">
    <property type="entry name" value="Radical_SAM"/>
    <property type="match status" value="1"/>
</dbReference>